<reference evidence="1 2" key="1">
    <citation type="submission" date="2023-10" db="EMBL/GenBank/DDBJ databases">
        <title>Noviherbaspirillum sp. CPCC 100848 genome assembly.</title>
        <authorList>
            <person name="Li X.Y."/>
            <person name="Fang X.M."/>
        </authorList>
    </citation>
    <scope>NUCLEOTIDE SEQUENCE [LARGE SCALE GENOMIC DNA]</scope>
    <source>
        <strain evidence="1 2">CPCC 100848</strain>
    </source>
</reference>
<accession>A0ABU6JCD8</accession>
<protein>
    <submittedName>
        <fullName evidence="1">Uncharacterized protein</fullName>
    </submittedName>
</protein>
<comment type="caution">
    <text evidence="1">The sequence shown here is derived from an EMBL/GenBank/DDBJ whole genome shotgun (WGS) entry which is preliminary data.</text>
</comment>
<dbReference type="EMBL" id="JAWIIV010000017">
    <property type="protein sequence ID" value="MEC4721307.1"/>
    <property type="molecule type" value="Genomic_DNA"/>
</dbReference>
<dbReference type="RefSeq" id="WP_326508010.1">
    <property type="nucleotide sequence ID" value="NZ_JAWIIV010000017.1"/>
</dbReference>
<evidence type="ECO:0000313" key="2">
    <source>
        <dbReference type="Proteomes" id="UP001352263"/>
    </source>
</evidence>
<sequence>MRLLTELNPRAMEDLGNGTAGVEDRGKKRFSLEFYATELATAVAIFIPDLRSNRIGQEATVRFNAGQAM</sequence>
<keyword evidence="2" id="KW-1185">Reference proteome</keyword>
<gene>
    <name evidence="1" type="ORF">RY831_19250</name>
</gene>
<dbReference type="Proteomes" id="UP001352263">
    <property type="component" value="Unassembled WGS sequence"/>
</dbReference>
<proteinExistence type="predicted"/>
<evidence type="ECO:0000313" key="1">
    <source>
        <dbReference type="EMBL" id="MEC4721307.1"/>
    </source>
</evidence>
<name>A0ABU6JCD8_9BURK</name>
<organism evidence="1 2">
    <name type="scientific">Noviherbaspirillum album</name>
    <dbReference type="NCBI Taxonomy" id="3080276"/>
    <lineage>
        <taxon>Bacteria</taxon>
        <taxon>Pseudomonadati</taxon>
        <taxon>Pseudomonadota</taxon>
        <taxon>Betaproteobacteria</taxon>
        <taxon>Burkholderiales</taxon>
        <taxon>Oxalobacteraceae</taxon>
        <taxon>Noviherbaspirillum</taxon>
    </lineage>
</organism>